<dbReference type="InterPro" id="IPR018303">
    <property type="entry name" value="ATPase_P-typ_P_site"/>
</dbReference>
<dbReference type="InterPro" id="IPR023299">
    <property type="entry name" value="ATPase_P-typ_cyto_dom_N"/>
</dbReference>
<comment type="caution">
    <text evidence="5">The sequence shown here is derived from an EMBL/GenBank/DDBJ whole genome shotgun (WGS) entry which is preliminary data.</text>
</comment>
<sequence>MVPISLYISLEVVKWYQAQQIENDPKMYCTSTGRGVTARTSNVNEDLGQIKHIFSDKTGTLTKNQMLLKVCSIGGIIFDGSNMHLRRTEQGHSDNVGDVNDMRLKFDSAAGISRDGSATGRPKPNVTGVEDVLQDGVREGISQLSLGGINIWMLTGDKDETAISVAQLCGLIGPNSKIIIIKGKTKQDCLDEISKA</sequence>
<protein>
    <recommendedName>
        <fullName evidence="7">P-type ATPase</fullName>
    </recommendedName>
</protein>
<organism evidence="5 6">
    <name type="scientific">Peronospora belbahrii</name>
    <dbReference type="NCBI Taxonomy" id="622444"/>
    <lineage>
        <taxon>Eukaryota</taxon>
        <taxon>Sar</taxon>
        <taxon>Stramenopiles</taxon>
        <taxon>Oomycota</taxon>
        <taxon>Peronosporomycetes</taxon>
        <taxon>Peronosporales</taxon>
        <taxon>Peronosporaceae</taxon>
        <taxon>Peronospora</taxon>
    </lineage>
</organism>
<evidence type="ECO:0008006" key="7">
    <source>
        <dbReference type="Google" id="ProtNLM"/>
    </source>
</evidence>
<name>A0AAU9KTF3_9STRA</name>
<dbReference type="Gene3D" id="3.40.50.1000">
    <property type="entry name" value="HAD superfamily/HAD-like"/>
    <property type="match status" value="2"/>
</dbReference>
<dbReference type="SUPFAM" id="SSF56784">
    <property type="entry name" value="HAD-like"/>
    <property type="match status" value="1"/>
</dbReference>
<dbReference type="InterPro" id="IPR023214">
    <property type="entry name" value="HAD_sf"/>
</dbReference>
<reference evidence="5" key="1">
    <citation type="submission" date="2021-11" db="EMBL/GenBank/DDBJ databases">
        <authorList>
            <person name="Islam A."/>
            <person name="Islam S."/>
            <person name="Flora M.S."/>
            <person name="Rahman M."/>
            <person name="Ziaur R.M."/>
            <person name="Epstein J.H."/>
            <person name="Hassan M."/>
            <person name="Klassen M."/>
            <person name="Woodard K."/>
            <person name="Webb A."/>
            <person name="Webby R.J."/>
            <person name="El Zowalaty M.E."/>
        </authorList>
    </citation>
    <scope>NUCLEOTIDE SEQUENCE</scope>
    <source>
        <strain evidence="5">Pbs3</strain>
    </source>
</reference>
<keyword evidence="4" id="KW-0472">Membrane</keyword>
<keyword evidence="2" id="KW-0812">Transmembrane</keyword>
<proteinExistence type="predicted"/>
<dbReference type="EMBL" id="CAKKTJ010000181">
    <property type="protein sequence ID" value="CAH0477651.1"/>
    <property type="molecule type" value="Genomic_DNA"/>
</dbReference>
<dbReference type="GO" id="GO:0000166">
    <property type="term" value="F:nucleotide binding"/>
    <property type="evidence" value="ECO:0007669"/>
    <property type="project" value="InterPro"/>
</dbReference>
<dbReference type="PANTHER" id="PTHR24092">
    <property type="entry name" value="PROBABLE PHOSPHOLIPID-TRANSPORTING ATPASE"/>
    <property type="match status" value="1"/>
</dbReference>
<evidence type="ECO:0000313" key="5">
    <source>
        <dbReference type="EMBL" id="CAH0477651.1"/>
    </source>
</evidence>
<dbReference type="Gene3D" id="3.40.1110.10">
    <property type="entry name" value="Calcium-transporting ATPase, cytoplasmic domain N"/>
    <property type="match status" value="1"/>
</dbReference>
<gene>
    <name evidence="5" type="ORF">PBS003_LOCUS4391</name>
</gene>
<evidence type="ECO:0000256" key="1">
    <source>
        <dbReference type="ARBA" id="ARBA00004370"/>
    </source>
</evidence>
<keyword evidence="3" id="KW-1133">Transmembrane helix</keyword>
<dbReference type="GO" id="GO:0005886">
    <property type="term" value="C:plasma membrane"/>
    <property type="evidence" value="ECO:0007669"/>
    <property type="project" value="TreeGrafter"/>
</dbReference>
<dbReference type="Proteomes" id="UP001160483">
    <property type="component" value="Unassembled WGS sequence"/>
</dbReference>
<accession>A0AAU9KTF3</accession>
<evidence type="ECO:0000256" key="2">
    <source>
        <dbReference type="ARBA" id="ARBA00022692"/>
    </source>
</evidence>
<dbReference type="GO" id="GO:0140326">
    <property type="term" value="F:ATPase-coupled intramembrane lipid transporter activity"/>
    <property type="evidence" value="ECO:0007669"/>
    <property type="project" value="TreeGrafter"/>
</dbReference>
<dbReference type="InterPro" id="IPR036412">
    <property type="entry name" value="HAD-like_sf"/>
</dbReference>
<evidence type="ECO:0000256" key="3">
    <source>
        <dbReference type="ARBA" id="ARBA00022989"/>
    </source>
</evidence>
<dbReference type="AlphaFoldDB" id="A0AAU9KTF3"/>
<evidence type="ECO:0000313" key="6">
    <source>
        <dbReference type="Proteomes" id="UP001160483"/>
    </source>
</evidence>
<evidence type="ECO:0000256" key="4">
    <source>
        <dbReference type="ARBA" id="ARBA00023136"/>
    </source>
</evidence>
<dbReference type="GO" id="GO:0045332">
    <property type="term" value="P:phospholipid translocation"/>
    <property type="evidence" value="ECO:0007669"/>
    <property type="project" value="TreeGrafter"/>
</dbReference>
<dbReference type="PANTHER" id="PTHR24092:SF150">
    <property type="entry name" value="PHOSPHOLIPID-TRANSPORTING ATPASE"/>
    <property type="match status" value="1"/>
</dbReference>
<comment type="subcellular location">
    <subcellularLocation>
        <location evidence="1">Membrane</location>
    </subcellularLocation>
</comment>
<dbReference type="PROSITE" id="PS00154">
    <property type="entry name" value="ATPASE_E1_E2"/>
    <property type="match status" value="1"/>
</dbReference>